<accession>A0A7J6NZA9</accession>
<evidence type="ECO:0000313" key="3">
    <source>
        <dbReference type="Proteomes" id="UP000541610"/>
    </source>
</evidence>
<evidence type="ECO:0000256" key="1">
    <source>
        <dbReference type="SAM" id="SignalP"/>
    </source>
</evidence>
<dbReference type="AlphaFoldDB" id="A0A7J6NZA9"/>
<keyword evidence="1" id="KW-0732">Signal</keyword>
<feature type="signal peptide" evidence="1">
    <location>
        <begin position="1"/>
        <end position="23"/>
    </location>
</feature>
<dbReference type="Proteomes" id="UP000541610">
    <property type="component" value="Unassembled WGS sequence"/>
</dbReference>
<reference evidence="2 3" key="1">
    <citation type="submission" date="2020-04" db="EMBL/GenBank/DDBJ databases">
        <title>Perkinsus olseni comparative genomics.</title>
        <authorList>
            <person name="Bogema D.R."/>
        </authorList>
    </citation>
    <scope>NUCLEOTIDE SEQUENCE [LARGE SCALE GENOMIC DNA]</scope>
    <source>
        <strain evidence="2">00978-12</strain>
    </source>
</reference>
<name>A0A7J6NZA9_PEROL</name>
<gene>
    <name evidence="2" type="ORF">FOZ60_002377</name>
</gene>
<comment type="caution">
    <text evidence="2">The sequence shown here is derived from an EMBL/GenBank/DDBJ whole genome shotgun (WGS) entry which is preliminary data.</text>
</comment>
<feature type="chain" id="PRO_5029456546" evidence="1">
    <location>
        <begin position="24"/>
        <end position="127"/>
    </location>
</feature>
<organism evidence="2 3">
    <name type="scientific">Perkinsus olseni</name>
    <name type="common">Perkinsus atlanticus</name>
    <dbReference type="NCBI Taxonomy" id="32597"/>
    <lineage>
        <taxon>Eukaryota</taxon>
        <taxon>Sar</taxon>
        <taxon>Alveolata</taxon>
        <taxon>Perkinsozoa</taxon>
        <taxon>Perkinsea</taxon>
        <taxon>Perkinsida</taxon>
        <taxon>Perkinsidae</taxon>
        <taxon>Perkinsus</taxon>
    </lineage>
</organism>
<dbReference type="EMBL" id="JABANP010000140">
    <property type="protein sequence ID" value="KAF4688860.1"/>
    <property type="molecule type" value="Genomic_DNA"/>
</dbReference>
<sequence length="127" mass="14078">MSSIVLLVGRLVIAIQMGLLALGAPVKPSGPYCWRSLSMTIAFNFHGDTFNFDWWYFIGYGSARDVPYKMNGCTTILVPINNPKFQEAFTGMGPPFPASDFKQLSYANNAITAHTREGDLTMTNRDC</sequence>
<evidence type="ECO:0000313" key="2">
    <source>
        <dbReference type="EMBL" id="KAF4688860.1"/>
    </source>
</evidence>
<protein>
    <submittedName>
        <fullName evidence="2">Uncharacterized protein</fullName>
    </submittedName>
</protein>
<proteinExistence type="predicted"/>